<name>Q9ZES1_9GAMM</name>
<accession>Q9ZES1</accession>
<dbReference type="InterPro" id="IPR029062">
    <property type="entry name" value="Class_I_gatase-like"/>
</dbReference>
<dbReference type="NCBIfam" id="TIGR00566">
    <property type="entry name" value="trpG_papA"/>
    <property type="match status" value="1"/>
</dbReference>
<gene>
    <name evidence="6" type="primary">trpG</name>
</gene>
<dbReference type="GO" id="GO:0004048">
    <property type="term" value="F:anthranilate phosphoribosyltransferase activity"/>
    <property type="evidence" value="ECO:0007669"/>
    <property type="project" value="TreeGrafter"/>
</dbReference>
<dbReference type="EMBL" id="AJ012333">
    <property type="protein sequence ID" value="CAA09994.1"/>
    <property type="molecule type" value="Genomic_DNA"/>
</dbReference>
<organism evidence="6">
    <name type="scientific">Buchnera aphidicola</name>
    <dbReference type="NCBI Taxonomy" id="9"/>
    <lineage>
        <taxon>Bacteria</taxon>
        <taxon>Pseudomonadati</taxon>
        <taxon>Pseudomonadota</taxon>
        <taxon>Gammaproteobacteria</taxon>
        <taxon>Enterobacterales</taxon>
        <taxon>Erwiniaceae</taxon>
        <taxon>Buchnera</taxon>
    </lineage>
</organism>
<dbReference type="PRINTS" id="PR00097">
    <property type="entry name" value="ANTSNTHASEII"/>
</dbReference>
<evidence type="ECO:0000256" key="1">
    <source>
        <dbReference type="ARBA" id="ARBA00012266"/>
    </source>
</evidence>
<dbReference type="SUPFAM" id="SSF52317">
    <property type="entry name" value="Class I glutamine amidotransferase-like"/>
    <property type="match status" value="1"/>
</dbReference>
<dbReference type="Pfam" id="PF00117">
    <property type="entry name" value="GATase"/>
    <property type="match status" value="1"/>
</dbReference>
<dbReference type="GO" id="GO:0005829">
    <property type="term" value="C:cytosol"/>
    <property type="evidence" value="ECO:0007669"/>
    <property type="project" value="TreeGrafter"/>
</dbReference>
<evidence type="ECO:0000256" key="4">
    <source>
        <dbReference type="ARBA" id="ARBA00047683"/>
    </source>
</evidence>
<evidence type="ECO:0000256" key="3">
    <source>
        <dbReference type="ARBA" id="ARBA00023239"/>
    </source>
</evidence>
<evidence type="ECO:0000313" key="6">
    <source>
        <dbReference type="EMBL" id="CAA09994.1"/>
    </source>
</evidence>
<geneLocation type="plasmid" evidence="6">
    <name>pBTc2</name>
</geneLocation>
<dbReference type="RefSeq" id="WP_031942553.1">
    <property type="nucleotide sequence ID" value="NC_025017.1"/>
</dbReference>
<dbReference type="MEROPS" id="C26.960"/>
<reference evidence="6" key="1">
    <citation type="journal article" date="1999" name="Appl. Environ. Microbiol.">
        <title>Plasmid-encoded anthranilate synthase (TrpEG) in Buchnera aphidicola from aphids of the family pemphigidae.</title>
        <authorList>
            <person name="Van Ham R.C."/>
            <person name="Martinez-Torres D."/>
            <person name="Moya A."/>
            <person name="Latorre A."/>
        </authorList>
    </citation>
    <scope>NUCLEOTIDE SEQUENCE [LARGE SCALE GENOMIC DNA]</scope>
    <source>
        <plasmid evidence="6">pBTc2</plasmid>
    </source>
</reference>
<keyword evidence="3" id="KW-0456">Lyase</keyword>
<dbReference type="InterPro" id="IPR017926">
    <property type="entry name" value="GATASE"/>
</dbReference>
<keyword evidence="2" id="KW-0315">Glutamine amidotransferase</keyword>
<dbReference type="EC" id="4.1.3.27" evidence="1"/>
<proteinExistence type="predicted"/>
<dbReference type="CDD" id="cd01743">
    <property type="entry name" value="GATase1_Anthranilate_Synthase"/>
    <property type="match status" value="1"/>
</dbReference>
<feature type="domain" description="Glutamine amidotransferase" evidence="5">
    <location>
        <begin position="5"/>
        <end position="186"/>
    </location>
</feature>
<comment type="catalytic activity">
    <reaction evidence="4">
        <text>chorismate + L-glutamine = anthranilate + pyruvate + L-glutamate + H(+)</text>
        <dbReference type="Rhea" id="RHEA:21732"/>
        <dbReference type="ChEBI" id="CHEBI:15361"/>
        <dbReference type="ChEBI" id="CHEBI:15378"/>
        <dbReference type="ChEBI" id="CHEBI:16567"/>
        <dbReference type="ChEBI" id="CHEBI:29748"/>
        <dbReference type="ChEBI" id="CHEBI:29985"/>
        <dbReference type="ChEBI" id="CHEBI:58359"/>
        <dbReference type="EC" id="4.1.3.27"/>
    </reaction>
</comment>
<sequence length="194" mass="22179">MSEILLIDNLDSFTYNLVDIFKKNKYKVFIFRNYISKKIIEKKIVNMKNPILVFSPGPGLPKNAGCMNSLIKTFESKIPIIGICLGFQAIIEIFGGSIIQSKKIYHGKISIINHDGLDIYKNIKNPLQVGRYHSFVCNKVPNNFIANSFCKKIVMSIKNKSKKIFGFQYHPESILTPYGDKILLNTISWIENKI</sequence>
<dbReference type="InterPro" id="IPR050472">
    <property type="entry name" value="Anth_synth/Amidotransfase"/>
</dbReference>
<dbReference type="PANTHER" id="PTHR43418">
    <property type="entry name" value="MULTIFUNCTIONAL TRYPTOPHAN BIOSYNTHESIS PROTEIN-RELATED"/>
    <property type="match status" value="1"/>
</dbReference>
<keyword evidence="6" id="KW-0614">Plasmid</keyword>
<dbReference type="AlphaFoldDB" id="Q9ZES1"/>
<evidence type="ECO:0000256" key="2">
    <source>
        <dbReference type="ARBA" id="ARBA00022962"/>
    </source>
</evidence>
<dbReference type="PANTHER" id="PTHR43418:SF2">
    <property type="entry name" value="BIFUNCTIONAL PROTEIN TRPGD"/>
    <property type="match status" value="1"/>
</dbReference>
<dbReference type="FunFam" id="3.40.50.880:FF:000003">
    <property type="entry name" value="Anthranilate synthase component II"/>
    <property type="match status" value="1"/>
</dbReference>
<dbReference type="GO" id="GO:0002047">
    <property type="term" value="P:phenazine biosynthetic process"/>
    <property type="evidence" value="ECO:0007669"/>
    <property type="project" value="TreeGrafter"/>
</dbReference>
<dbReference type="PROSITE" id="PS51273">
    <property type="entry name" value="GATASE_TYPE_1"/>
    <property type="match status" value="1"/>
</dbReference>
<dbReference type="GO" id="GO:0004049">
    <property type="term" value="F:anthranilate synthase activity"/>
    <property type="evidence" value="ECO:0007669"/>
    <property type="project" value="UniProtKB-EC"/>
</dbReference>
<dbReference type="GO" id="GO:0000162">
    <property type="term" value="P:L-tryptophan biosynthetic process"/>
    <property type="evidence" value="ECO:0007669"/>
    <property type="project" value="TreeGrafter"/>
</dbReference>
<dbReference type="PRINTS" id="PR00096">
    <property type="entry name" value="GATASE"/>
</dbReference>
<dbReference type="InterPro" id="IPR006221">
    <property type="entry name" value="TrpG/PapA_dom"/>
</dbReference>
<protein>
    <recommendedName>
        <fullName evidence="1">anthranilate synthase</fullName>
        <ecNumber evidence="1">4.1.3.27</ecNumber>
    </recommendedName>
</protein>
<dbReference type="Gene3D" id="3.40.50.880">
    <property type="match status" value="1"/>
</dbReference>
<evidence type="ECO:0000259" key="5">
    <source>
        <dbReference type="Pfam" id="PF00117"/>
    </source>
</evidence>